<evidence type="ECO:0000259" key="2">
    <source>
        <dbReference type="Pfam" id="PF20148"/>
    </source>
</evidence>
<keyword evidence="5" id="KW-1185">Reference proteome</keyword>
<evidence type="ECO:0008006" key="6">
    <source>
        <dbReference type="Google" id="ProtNLM"/>
    </source>
</evidence>
<evidence type="ECO:0000256" key="1">
    <source>
        <dbReference type="ARBA" id="ARBA00022737"/>
    </source>
</evidence>
<dbReference type="NCBIfam" id="TIGR03696">
    <property type="entry name" value="Rhs_assc_core"/>
    <property type="match status" value="1"/>
</dbReference>
<evidence type="ECO:0000259" key="3">
    <source>
        <dbReference type="Pfam" id="PF25023"/>
    </source>
</evidence>
<dbReference type="InterPro" id="IPR006530">
    <property type="entry name" value="YD"/>
</dbReference>
<sequence>MSQFISLSANPLPSTKKLLVREFPNRLWLFVGASVQLSPWLLLHRIAHSNVDLEMFLSFPNAGYGTNKSNALEIAQCFELFDVHARNHPQGRELIDLVEDALASAQIRAVRLPDNADNYANLLKSNSFFWVATEDGQASGNSITQLENKLIIELGGLMVARWAAYDKEQANLVHQSWLAKAKLYGGAVLEGGKKGAQGFVKGLDDLAEVVVSAPHGIAQAVGNFHFDISKSDFEQLQKNLIVAGYGFFNSDALLRKALEQGIYILNILFRHPRIFQAIYLFILGQGESTSLLMALRGGSEGVVRICLELALALSTADLTAAAGTALKVGSNAAKAAVAGTETARKVSEMVGPFSRHAIDLMTDLYRLIVKPTSAVEEVSTAGQAAESVSVLKSAAKAADKEANMARSAEKTVAKAEKTAGANARCAANTCTGGEPIDMFTGAELLQLTDFALQGNISLPWQRTYRSNQLKNTGMGCGWASPISQRLFARQHAGKAQMVLLDQEGREIYFDWPQGCIHAVNPHEQLELQQKDGLFMVRSSAATQNPDSHIERHFQPQSEVAAGQWVLARYQDPHGNAIHFHYDQSPSGLPVRISNTEGREIRLHWQDGLLTSVQSGQQTLASYTYTLGEDKRPDLASAADALGQAEHYTYQHHVFATRSLKTGYTFHFEWEGQGESARCVQQWGDPVHGQATYHYRFEWNPAARQSAVIDTRGGRTTYQFNAQGLPLQITDPEGGIVQFEYDEYGRLLRQTDPLGNTDLFAYDAQGRLLSHTNKAGHIRTFENSDTLLPTEYKGHRYTYTAQGLVQSHTDPAGRTTRYVWNNKGQLQAVRTPTGQHIRYQHTEGGGFSNVAAIVAPNAHGQESIQRFEYDALGQCTAVTSPQGQTTRYQYNAQGLLTSIANAHQRLEYAYNGLSQVEHKALYQGDKLVSKLHYHYDGERNLIGLTNEKGERYHLKYDQAERLIEEQGFDGRTRRYQYNRAGHLLASMEVDPNPKTPAALQVLARTQYKRNALGQVLELVAIDHCALGQLHSGTTQSTSQFEYDALGRLSTARNAHTRLQFAYNDDGQLAQEKQGDLTLTHTYNALGQRTQTTLEQPQGEGTQQEAITYQWDESPTGTAQLQTMAYNGQQLLGLQHNDLGLETARTHSNQLCTESQYDPRGRLLEQRTLKERTLKQSAIIERRYHYDAQGRIGQIDDLLRGTTQYHYDPLSRLKSVQGPVPEQFLFDPASNLLGMIDAEQSDQISQPPQPAATGNRLAMQGDQHFSYDALGRRTEKRWGKGQRFRQAYRYNAHSQLALVQTKGEQTRYQYDPLGRRILKVSEDDQTRFYWLGDCLLKEVQTSAAKGNESSTYLFEPEQGNGESFKPVAVVKTDAARPEGAVYHIHTDHLGTPQEVSNAEGQIIWAAQYRAYGALKRQLKVAGSDVHVDDHPDRSFTQNLRFMGQYFDEETGLHYNRHRYYDPECGQFTTQDPIGLMGGLNNYQYVPNPVSWVDPLGLVCEVYHFNMVENPGPLASLPGSPAANFAGGKYNQKVLQEDTIYYRGGASGGR</sequence>
<feature type="domain" description="Teneurin-like YD-shell" evidence="3">
    <location>
        <begin position="1037"/>
        <end position="1469"/>
    </location>
</feature>
<dbReference type="InterPro" id="IPR031325">
    <property type="entry name" value="RHS_repeat"/>
</dbReference>
<gene>
    <name evidence="4" type="ORF">GCM10007875_13730</name>
</gene>
<dbReference type="InterPro" id="IPR045351">
    <property type="entry name" value="DUF6531"/>
</dbReference>
<dbReference type="NCBIfam" id="TIGR01643">
    <property type="entry name" value="YD_repeat_2x"/>
    <property type="match status" value="4"/>
</dbReference>
<accession>A0ABQ5YU33</accession>
<dbReference type="EMBL" id="BSOJ01000014">
    <property type="protein sequence ID" value="GLR26284.1"/>
    <property type="molecule type" value="Genomic_DNA"/>
</dbReference>
<reference evidence="5" key="1">
    <citation type="journal article" date="2019" name="Int. J. Syst. Evol. Microbiol.">
        <title>The Global Catalogue of Microorganisms (GCM) 10K type strain sequencing project: providing services to taxonomists for standard genome sequencing and annotation.</title>
        <authorList>
            <consortium name="The Broad Institute Genomics Platform"/>
            <consortium name="The Broad Institute Genome Sequencing Center for Infectious Disease"/>
            <person name="Wu L."/>
            <person name="Ma J."/>
        </authorList>
    </citation>
    <scope>NUCLEOTIDE SEQUENCE [LARGE SCALE GENOMIC DNA]</scope>
    <source>
        <strain evidence="5">NBRC 105857</strain>
    </source>
</reference>
<feature type="domain" description="DUF6531" evidence="2">
    <location>
        <begin position="433"/>
        <end position="509"/>
    </location>
</feature>
<keyword evidence="1" id="KW-0677">Repeat</keyword>
<dbReference type="InterPro" id="IPR022385">
    <property type="entry name" value="Rhs_assc_core"/>
</dbReference>
<evidence type="ECO:0000313" key="5">
    <source>
        <dbReference type="Proteomes" id="UP001156664"/>
    </source>
</evidence>
<organism evidence="4 5">
    <name type="scientific">Limnobacter litoralis</name>
    <dbReference type="NCBI Taxonomy" id="481366"/>
    <lineage>
        <taxon>Bacteria</taxon>
        <taxon>Pseudomonadati</taxon>
        <taxon>Pseudomonadota</taxon>
        <taxon>Betaproteobacteria</taxon>
        <taxon>Burkholderiales</taxon>
        <taxon>Burkholderiaceae</taxon>
        <taxon>Limnobacter</taxon>
    </lineage>
</organism>
<evidence type="ECO:0000313" key="4">
    <source>
        <dbReference type="EMBL" id="GLR26284.1"/>
    </source>
</evidence>
<dbReference type="PANTHER" id="PTHR32305">
    <property type="match status" value="1"/>
</dbReference>
<name>A0ABQ5YU33_9BURK</name>
<dbReference type="Pfam" id="PF05593">
    <property type="entry name" value="RHS_repeat"/>
    <property type="match status" value="3"/>
</dbReference>
<dbReference type="InterPro" id="IPR050708">
    <property type="entry name" value="T6SS_VgrG/RHS"/>
</dbReference>
<dbReference type="InterPro" id="IPR056823">
    <property type="entry name" value="TEN-like_YD-shell"/>
</dbReference>
<dbReference type="Gene3D" id="2.180.10.10">
    <property type="entry name" value="RHS repeat-associated core"/>
    <property type="match status" value="2"/>
</dbReference>
<proteinExistence type="predicted"/>
<dbReference type="Proteomes" id="UP001156664">
    <property type="component" value="Unassembled WGS sequence"/>
</dbReference>
<protein>
    <recommendedName>
        <fullName evidence="6">RHS repeat protein</fullName>
    </recommendedName>
</protein>
<dbReference type="Pfam" id="PF25023">
    <property type="entry name" value="TEN_YD-shell"/>
    <property type="match status" value="1"/>
</dbReference>
<dbReference type="PANTHER" id="PTHR32305:SF15">
    <property type="entry name" value="PROTEIN RHSA-RELATED"/>
    <property type="match status" value="1"/>
</dbReference>
<comment type="caution">
    <text evidence="4">The sequence shown here is derived from an EMBL/GenBank/DDBJ whole genome shotgun (WGS) entry which is preliminary data.</text>
</comment>
<dbReference type="Pfam" id="PF20148">
    <property type="entry name" value="DUF6531"/>
    <property type="match status" value="1"/>
</dbReference>